<keyword evidence="11" id="KW-1185">Reference proteome</keyword>
<gene>
    <name evidence="8" type="ORF">DW070_11140</name>
    <name evidence="9" type="ORF">DW747_04055</name>
</gene>
<evidence type="ECO:0000313" key="11">
    <source>
        <dbReference type="Proteomes" id="UP000261231"/>
    </source>
</evidence>
<feature type="transmembrane region" description="Helical" evidence="6">
    <location>
        <begin position="111"/>
        <end position="138"/>
    </location>
</feature>
<dbReference type="InterPro" id="IPR014738">
    <property type="entry name" value="Citrate_transporter"/>
</dbReference>
<dbReference type="InterPro" id="IPR004680">
    <property type="entry name" value="Cit_transptr-like_dom"/>
</dbReference>
<feature type="transmembrane region" description="Helical" evidence="6">
    <location>
        <begin position="359"/>
        <end position="381"/>
    </location>
</feature>
<keyword evidence="2" id="KW-0813">Transport</keyword>
<name>A0A3E2TLV2_9FIRM</name>
<feature type="transmembrane region" description="Helical" evidence="6">
    <location>
        <begin position="29"/>
        <end position="47"/>
    </location>
</feature>
<dbReference type="EMBL" id="QVFD01000002">
    <property type="protein sequence ID" value="RGC50551.1"/>
    <property type="molecule type" value="Genomic_DNA"/>
</dbReference>
<feature type="transmembrane region" description="Helical" evidence="6">
    <location>
        <begin position="68"/>
        <end position="91"/>
    </location>
</feature>
<dbReference type="GO" id="GO:0015137">
    <property type="term" value="F:citrate transmembrane transporter activity"/>
    <property type="evidence" value="ECO:0007669"/>
    <property type="project" value="InterPro"/>
</dbReference>
<dbReference type="RefSeq" id="WP_117528634.1">
    <property type="nucleotide sequence ID" value="NZ_JAJCNA010000010.1"/>
</dbReference>
<evidence type="ECO:0000256" key="6">
    <source>
        <dbReference type="SAM" id="Phobius"/>
    </source>
</evidence>
<evidence type="ECO:0000313" key="10">
    <source>
        <dbReference type="Proteomes" id="UP000260773"/>
    </source>
</evidence>
<feature type="transmembrane region" description="Helical" evidence="6">
    <location>
        <begin position="424"/>
        <end position="442"/>
    </location>
</feature>
<evidence type="ECO:0000256" key="5">
    <source>
        <dbReference type="ARBA" id="ARBA00023136"/>
    </source>
</evidence>
<evidence type="ECO:0000256" key="1">
    <source>
        <dbReference type="ARBA" id="ARBA00004141"/>
    </source>
</evidence>
<organism evidence="8 10">
    <name type="scientific">Coprococcus catus</name>
    <dbReference type="NCBI Taxonomy" id="116085"/>
    <lineage>
        <taxon>Bacteria</taxon>
        <taxon>Bacillati</taxon>
        <taxon>Bacillota</taxon>
        <taxon>Clostridia</taxon>
        <taxon>Lachnospirales</taxon>
        <taxon>Lachnospiraceae</taxon>
        <taxon>Coprococcus</taxon>
    </lineage>
</organism>
<reference evidence="10 11" key="1">
    <citation type="submission" date="2018-08" db="EMBL/GenBank/DDBJ databases">
        <title>A genome reference for cultivated species of the human gut microbiota.</title>
        <authorList>
            <person name="Zou Y."/>
            <person name="Xue W."/>
            <person name="Luo G."/>
        </authorList>
    </citation>
    <scope>NUCLEOTIDE SEQUENCE [LARGE SCALE GENOMIC DNA]</scope>
    <source>
        <strain evidence="8 10">AF45-17</strain>
        <strain evidence="9 11">AM28-39</strain>
    </source>
</reference>
<sequence length="444" mass="46950">MLALIGVLTIVIMLVLIMTKKLQTLLALIIVPIIGCLVAGFTGNIVLEEGVFTVKTMGEFITAGLKSIAPTGVMFIFAILFFGILTDAGTFDPIIKKILQVVGKDPVKICIGTVILACLVHLDGSGAVTFLIAIPAMLPLYEKLGMRKTTLATLVALGAGVMNMLPWGGPTIRAITAMSSNIEELFTPMVIPMICGLAFVLGVAVFLGKSEKKRLGAALDAVQLDDSHHEATEADELKRPHLFIFNIALIIIAVVVLIKSILPPAAVFMIATAIALLVNYPDKKMQSERVDAHAKSALMMASMLFAAGSFIGIMQNSGMLTAMAEAIVKIIPASVGQLMPVLVGIISMPASLLFDPDSYYYGVMPVLASAVEQMGVNPIMIARASIIGQMTTGFPVSPLTGATFLLTGLSGIDLGEHQKHTIPFAFMTTIVMLIVAVIVGSISI</sequence>
<feature type="domain" description="Citrate transporter-like" evidence="7">
    <location>
        <begin position="15"/>
        <end position="388"/>
    </location>
</feature>
<evidence type="ECO:0000256" key="3">
    <source>
        <dbReference type="ARBA" id="ARBA00022692"/>
    </source>
</evidence>
<evidence type="ECO:0000259" key="7">
    <source>
        <dbReference type="Pfam" id="PF03600"/>
    </source>
</evidence>
<dbReference type="PANTHER" id="PTHR30354">
    <property type="entry name" value="GNT FAMILY GLUCONATE TRANSPORTER"/>
    <property type="match status" value="1"/>
</dbReference>
<keyword evidence="3 6" id="KW-0812">Transmembrane</keyword>
<dbReference type="EMBL" id="QVEP01000028">
    <property type="protein sequence ID" value="RGB78606.1"/>
    <property type="molecule type" value="Genomic_DNA"/>
</dbReference>
<keyword evidence="4 6" id="KW-1133">Transmembrane helix</keyword>
<dbReference type="NCBIfam" id="TIGR00784">
    <property type="entry name" value="citMHS"/>
    <property type="match status" value="1"/>
</dbReference>
<feature type="transmembrane region" description="Helical" evidence="6">
    <location>
        <begin position="150"/>
        <end position="169"/>
    </location>
</feature>
<dbReference type="Proteomes" id="UP000261231">
    <property type="component" value="Unassembled WGS sequence"/>
</dbReference>
<dbReference type="OrthoDB" id="5329450at2"/>
<dbReference type="AlphaFoldDB" id="A0A3E2TLV2"/>
<feature type="transmembrane region" description="Helical" evidence="6">
    <location>
        <begin position="296"/>
        <end position="314"/>
    </location>
</feature>
<evidence type="ECO:0000313" key="8">
    <source>
        <dbReference type="EMBL" id="RGB78606.1"/>
    </source>
</evidence>
<dbReference type="PANTHER" id="PTHR30354:SF26">
    <property type="entry name" value="TRANSPORTER, PUTATIVE-RELATED"/>
    <property type="match status" value="1"/>
</dbReference>
<comment type="subcellular location">
    <subcellularLocation>
        <location evidence="1">Membrane</location>
        <topology evidence="1">Multi-pass membrane protein</topology>
    </subcellularLocation>
</comment>
<feature type="transmembrane region" description="Helical" evidence="6">
    <location>
        <begin position="243"/>
        <end position="276"/>
    </location>
</feature>
<comment type="caution">
    <text evidence="8">The sequence shown here is derived from an EMBL/GenBank/DDBJ whole genome shotgun (WGS) entry which is preliminary data.</text>
</comment>
<accession>A0A3E2TLV2</accession>
<dbReference type="InterPro" id="IPR003474">
    <property type="entry name" value="Glcn_transporter"/>
</dbReference>
<keyword evidence="5 6" id="KW-0472">Membrane</keyword>
<evidence type="ECO:0000313" key="9">
    <source>
        <dbReference type="EMBL" id="RGC50551.1"/>
    </source>
</evidence>
<feature type="transmembrane region" description="Helical" evidence="6">
    <location>
        <begin position="326"/>
        <end position="347"/>
    </location>
</feature>
<dbReference type="GO" id="GO:0005886">
    <property type="term" value="C:plasma membrane"/>
    <property type="evidence" value="ECO:0007669"/>
    <property type="project" value="TreeGrafter"/>
</dbReference>
<proteinExistence type="predicted"/>
<protein>
    <submittedName>
        <fullName evidence="8">Citrate transporter</fullName>
    </submittedName>
</protein>
<dbReference type="GO" id="GO:0015128">
    <property type="term" value="F:gluconate transmembrane transporter activity"/>
    <property type="evidence" value="ECO:0007669"/>
    <property type="project" value="InterPro"/>
</dbReference>
<evidence type="ECO:0000256" key="4">
    <source>
        <dbReference type="ARBA" id="ARBA00022989"/>
    </source>
</evidence>
<dbReference type="Pfam" id="PF03600">
    <property type="entry name" value="CitMHS"/>
    <property type="match status" value="1"/>
</dbReference>
<feature type="transmembrane region" description="Helical" evidence="6">
    <location>
        <begin position="393"/>
        <end position="412"/>
    </location>
</feature>
<dbReference type="Proteomes" id="UP000260773">
    <property type="component" value="Unassembled WGS sequence"/>
</dbReference>
<feature type="transmembrane region" description="Helical" evidence="6">
    <location>
        <begin position="189"/>
        <end position="207"/>
    </location>
</feature>
<evidence type="ECO:0000256" key="2">
    <source>
        <dbReference type="ARBA" id="ARBA00022448"/>
    </source>
</evidence>